<keyword evidence="8" id="KW-0472">Membrane</keyword>
<evidence type="ECO:0000256" key="6">
    <source>
        <dbReference type="ARBA" id="ARBA00022840"/>
    </source>
</evidence>
<dbReference type="InterPro" id="IPR050107">
    <property type="entry name" value="ABC_carbohydrate_import_ATPase"/>
</dbReference>
<evidence type="ECO:0000313" key="10">
    <source>
        <dbReference type="EMBL" id="BCX48768.1"/>
    </source>
</evidence>
<sequence>MASAPLLEVRGVGKRFGGVQALQDVGLQLASGEVLALLGENGAGKSTLMKILAGVQPPDGGEILLDGEPVSFGSVADAMAAGLALIHQELNLATNLDVAENIFLGREPGRLGWVDRGRMHREAEPFLRMAGFDGDPDSNLASMPIGKRQQVEIAKALSVDARILIMDEPTSSLSLAETERLFEVIRDLKSRGVAVIYISHRLGEVEVIADRVEVLRDGRNAGGLPKDRIGHDAMVSLMVGRELDEFYPRRVQTAGKPLLKVRGLRTPAHPEHEVGFDVKAGEIVGVAGLVGAGRTEVLRALFGIDRREGGSVTVDGRDLRGGSVREAVSAGLALVPEDRKAEGVILGMDVPQNLSLACAWGDRLPGGFRNARKESERAGELGAAMRIKASPDQRVGLLSGGNQQKVALGKWLAMEPKVLLLDEPTRGVDVGAKHEIYALMEDLAERGKAVLFVSSDLPEVLGMADRILVMHEGRLAGELSRDEADEESVMALATGVSPANGSQTRNA</sequence>
<evidence type="ECO:0000256" key="3">
    <source>
        <dbReference type="ARBA" id="ARBA00022597"/>
    </source>
</evidence>
<dbReference type="RefSeq" id="WP_338685121.1">
    <property type="nucleotide sequence ID" value="NZ_AP024702.1"/>
</dbReference>
<evidence type="ECO:0000259" key="9">
    <source>
        <dbReference type="PROSITE" id="PS50893"/>
    </source>
</evidence>
<proteinExistence type="predicted"/>
<dbReference type="InterPro" id="IPR003593">
    <property type="entry name" value="AAA+_ATPase"/>
</dbReference>
<gene>
    <name evidence="10" type="ORF">HAHE_26760</name>
</gene>
<evidence type="ECO:0000256" key="7">
    <source>
        <dbReference type="ARBA" id="ARBA00022967"/>
    </source>
</evidence>
<dbReference type="InterPro" id="IPR003439">
    <property type="entry name" value="ABC_transporter-like_ATP-bd"/>
</dbReference>
<keyword evidence="3" id="KW-0762">Sugar transport</keyword>
<feature type="domain" description="ABC transporter" evidence="9">
    <location>
        <begin position="249"/>
        <end position="497"/>
    </location>
</feature>
<protein>
    <submittedName>
        <fullName evidence="10">D-ribose transporter ATP-binding protein</fullName>
    </submittedName>
</protein>
<keyword evidence="11" id="KW-1185">Reference proteome</keyword>
<accession>A0ABM7RF98</accession>
<evidence type="ECO:0000256" key="2">
    <source>
        <dbReference type="ARBA" id="ARBA00022475"/>
    </source>
</evidence>
<dbReference type="PANTHER" id="PTHR43790:SF3">
    <property type="entry name" value="D-ALLOSE IMPORT ATP-BINDING PROTEIN ALSA-RELATED"/>
    <property type="match status" value="1"/>
</dbReference>
<keyword evidence="5" id="KW-0547">Nucleotide-binding</keyword>
<dbReference type="InterPro" id="IPR017871">
    <property type="entry name" value="ABC_transporter-like_CS"/>
</dbReference>
<evidence type="ECO:0000256" key="4">
    <source>
        <dbReference type="ARBA" id="ARBA00022737"/>
    </source>
</evidence>
<dbReference type="SMART" id="SM00382">
    <property type="entry name" value="AAA"/>
    <property type="match status" value="2"/>
</dbReference>
<name>A0ABM7RF98_9BACT</name>
<keyword evidence="7" id="KW-1278">Translocase</keyword>
<reference evidence="10 11" key="1">
    <citation type="submission" date="2021-06" db="EMBL/GenBank/DDBJ databases">
        <title>Complete genome of Haloferula helveola possessing various polysaccharide degrading enzymes.</title>
        <authorList>
            <person name="Takami H."/>
            <person name="Huang C."/>
            <person name="Hamasaki K."/>
        </authorList>
    </citation>
    <scope>NUCLEOTIDE SEQUENCE [LARGE SCALE GENOMIC DNA]</scope>
    <source>
        <strain evidence="10 11">CN-1</strain>
    </source>
</reference>
<keyword evidence="4" id="KW-0677">Repeat</keyword>
<feature type="domain" description="ABC transporter" evidence="9">
    <location>
        <begin position="7"/>
        <end position="242"/>
    </location>
</feature>
<evidence type="ECO:0000256" key="5">
    <source>
        <dbReference type="ARBA" id="ARBA00022741"/>
    </source>
</evidence>
<keyword evidence="2" id="KW-1003">Cell membrane</keyword>
<dbReference type="EMBL" id="AP024702">
    <property type="protein sequence ID" value="BCX48768.1"/>
    <property type="molecule type" value="Genomic_DNA"/>
</dbReference>
<evidence type="ECO:0000256" key="8">
    <source>
        <dbReference type="ARBA" id="ARBA00023136"/>
    </source>
</evidence>
<dbReference type="Proteomes" id="UP001374893">
    <property type="component" value="Chromosome"/>
</dbReference>
<dbReference type="PROSITE" id="PS50893">
    <property type="entry name" value="ABC_TRANSPORTER_2"/>
    <property type="match status" value="2"/>
</dbReference>
<organism evidence="10 11">
    <name type="scientific">Haloferula helveola</name>
    <dbReference type="NCBI Taxonomy" id="490095"/>
    <lineage>
        <taxon>Bacteria</taxon>
        <taxon>Pseudomonadati</taxon>
        <taxon>Verrucomicrobiota</taxon>
        <taxon>Verrucomicrobiia</taxon>
        <taxon>Verrucomicrobiales</taxon>
        <taxon>Verrucomicrobiaceae</taxon>
        <taxon>Haloferula</taxon>
    </lineage>
</organism>
<keyword evidence="1" id="KW-0813">Transport</keyword>
<dbReference type="PANTHER" id="PTHR43790">
    <property type="entry name" value="CARBOHYDRATE TRANSPORT ATP-BINDING PROTEIN MG119-RELATED"/>
    <property type="match status" value="1"/>
</dbReference>
<evidence type="ECO:0000313" key="11">
    <source>
        <dbReference type="Proteomes" id="UP001374893"/>
    </source>
</evidence>
<dbReference type="SUPFAM" id="SSF52540">
    <property type="entry name" value="P-loop containing nucleoside triphosphate hydrolases"/>
    <property type="match status" value="2"/>
</dbReference>
<evidence type="ECO:0000256" key="1">
    <source>
        <dbReference type="ARBA" id="ARBA00022448"/>
    </source>
</evidence>
<dbReference type="PROSITE" id="PS00211">
    <property type="entry name" value="ABC_TRANSPORTER_1"/>
    <property type="match status" value="1"/>
</dbReference>
<dbReference type="Pfam" id="PF00005">
    <property type="entry name" value="ABC_tran"/>
    <property type="match status" value="2"/>
</dbReference>
<dbReference type="CDD" id="cd03215">
    <property type="entry name" value="ABC_Carb_Monos_II"/>
    <property type="match status" value="1"/>
</dbReference>
<keyword evidence="6 10" id="KW-0067">ATP-binding</keyword>
<dbReference type="Gene3D" id="3.40.50.300">
    <property type="entry name" value="P-loop containing nucleotide triphosphate hydrolases"/>
    <property type="match status" value="2"/>
</dbReference>
<dbReference type="GO" id="GO:0005524">
    <property type="term" value="F:ATP binding"/>
    <property type="evidence" value="ECO:0007669"/>
    <property type="project" value="UniProtKB-KW"/>
</dbReference>
<dbReference type="InterPro" id="IPR027417">
    <property type="entry name" value="P-loop_NTPase"/>
</dbReference>
<dbReference type="CDD" id="cd03216">
    <property type="entry name" value="ABC_Carb_Monos_I"/>
    <property type="match status" value="1"/>
</dbReference>